<keyword evidence="4" id="KW-0175">Coiled coil</keyword>
<dbReference type="OrthoDB" id="7325042at2"/>
<dbReference type="SUPFAM" id="SSF55874">
    <property type="entry name" value="ATPase domain of HSP90 chaperone/DNA topoisomerase II/histidine kinase"/>
    <property type="match status" value="1"/>
</dbReference>
<dbReference type="InterPro" id="IPR003661">
    <property type="entry name" value="HisK_dim/P_dom"/>
</dbReference>
<feature type="domain" description="PAS" evidence="7">
    <location>
        <begin position="274"/>
        <end position="314"/>
    </location>
</feature>
<protein>
    <recommendedName>
        <fullName evidence="2">histidine kinase</fullName>
        <ecNumber evidence="2">2.7.13.3</ecNumber>
    </recommendedName>
</protein>
<dbReference type="CDD" id="cd00082">
    <property type="entry name" value="HisKA"/>
    <property type="match status" value="1"/>
</dbReference>
<keyword evidence="9" id="KW-1185">Reference proteome</keyword>
<dbReference type="InterPro" id="IPR013656">
    <property type="entry name" value="PAS_4"/>
</dbReference>
<dbReference type="InterPro" id="IPR036890">
    <property type="entry name" value="HATPase_C_sf"/>
</dbReference>
<proteinExistence type="predicted"/>
<feature type="domain" description="Histidine kinase" evidence="6">
    <location>
        <begin position="434"/>
        <end position="684"/>
    </location>
</feature>
<feature type="coiled-coil region" evidence="4">
    <location>
        <begin position="391"/>
        <end position="425"/>
    </location>
</feature>
<gene>
    <name evidence="8" type="ORF">ROR02_04200</name>
</gene>
<keyword evidence="3" id="KW-0597">Phosphoprotein</keyword>
<organism evidence="8 9">
    <name type="scientific">Pararhodospirillum oryzae</name>
    <dbReference type="NCBI Taxonomy" id="478448"/>
    <lineage>
        <taxon>Bacteria</taxon>
        <taxon>Pseudomonadati</taxon>
        <taxon>Pseudomonadota</taxon>
        <taxon>Alphaproteobacteria</taxon>
        <taxon>Rhodospirillales</taxon>
        <taxon>Rhodospirillaceae</taxon>
        <taxon>Pararhodospirillum</taxon>
    </lineage>
</organism>
<name>A0A512H495_9PROT</name>
<evidence type="ECO:0000313" key="9">
    <source>
        <dbReference type="Proteomes" id="UP000321567"/>
    </source>
</evidence>
<dbReference type="Gene3D" id="3.30.565.10">
    <property type="entry name" value="Histidine kinase-like ATPase, C-terminal domain"/>
    <property type="match status" value="1"/>
</dbReference>
<dbReference type="PANTHER" id="PTHR43065">
    <property type="entry name" value="SENSOR HISTIDINE KINASE"/>
    <property type="match status" value="1"/>
</dbReference>
<dbReference type="RefSeq" id="WP_147162354.1">
    <property type="nucleotide sequence ID" value="NZ_BJZO01000007.1"/>
</dbReference>
<dbReference type="AlphaFoldDB" id="A0A512H495"/>
<dbReference type="InterPro" id="IPR004358">
    <property type="entry name" value="Sig_transdc_His_kin-like_C"/>
</dbReference>
<dbReference type="PROSITE" id="PS50109">
    <property type="entry name" value="HIS_KIN"/>
    <property type="match status" value="1"/>
</dbReference>
<dbReference type="Pfam" id="PF02518">
    <property type="entry name" value="HATPase_c"/>
    <property type="match status" value="1"/>
</dbReference>
<comment type="caution">
    <text evidence="8">The sequence shown here is derived from an EMBL/GenBank/DDBJ whole genome shotgun (WGS) entry which is preliminary data.</text>
</comment>
<dbReference type="InterPro" id="IPR036097">
    <property type="entry name" value="HisK_dim/P_sf"/>
</dbReference>
<dbReference type="InterPro" id="IPR000014">
    <property type="entry name" value="PAS"/>
</dbReference>
<comment type="catalytic activity">
    <reaction evidence="1">
        <text>ATP + protein L-histidine = ADP + protein N-phospho-L-histidine.</text>
        <dbReference type="EC" id="2.7.13.3"/>
    </reaction>
</comment>
<dbReference type="InterPro" id="IPR035965">
    <property type="entry name" value="PAS-like_dom_sf"/>
</dbReference>
<evidence type="ECO:0000256" key="2">
    <source>
        <dbReference type="ARBA" id="ARBA00012438"/>
    </source>
</evidence>
<keyword evidence="5" id="KW-1133">Transmembrane helix</keyword>
<sequence>MSIKGAIKGLLATLASGCLAAAVGGIVVYAHGFSALASLRDGPLPPVQQTRLFADLAAALDGLGVILALLIVLVAGGSMAWVFLAGRFIAGPLAALRQALGDHAASLGVHLPREEAEDPWTPEGLGTTLRGLLELVASREADLVASEAHLAAVIDAIPVGILAVESTGYIRSDNLAARLLFGQTDPLVGKNLSALIAPPVHPGIPGRGKDTALDMVTRAAQTHETLAVHCWRDPSLFPADVTARTVSRGGSLTTVVTVHETTERRRAEAERAHHRALVSAALEASTDGFLVVDLDGVVISWNRRYYDLLGLDSDVVPRLPQAQRYERVRAVMADPDAFHALYDRLVNDPATTVVETMHLAGGRRLDVFTGPFRVDGVVAGRLWTERDITERERVQADMARAKEEAENALAELKETQAHLVEAEKMASLGQLVAGIAHEINTPIGIAVTAASHIADEARELAVAVKANLLRRSTFESFLETVHDSATVLLSNVRRAAELIQSFKQVAVDQTSDERRLFDLATYTQEVLLSLGPSLRKAPQRVEVDIPPDLMLDSYPGAMARVLANLVLNALMHAFPGLPAAGTRDDTPDAPREAVGFPGCLYLSARSLDDERVEMRVADNGVGMTAEVRRRAFDPFFTTRRGQGGSGLGLHIVYNLVTRTLGGRIEIDSAPGQGTCFVLTLPRRAPEVPVAAPSQCDASGTLGGDSTV</sequence>
<evidence type="ECO:0000256" key="4">
    <source>
        <dbReference type="SAM" id="Coils"/>
    </source>
</evidence>
<dbReference type="SUPFAM" id="SSF47384">
    <property type="entry name" value="Homodimeric domain of signal transducing histidine kinase"/>
    <property type="match status" value="1"/>
</dbReference>
<dbReference type="Pfam" id="PF08448">
    <property type="entry name" value="PAS_4"/>
    <property type="match status" value="1"/>
</dbReference>
<evidence type="ECO:0000256" key="1">
    <source>
        <dbReference type="ARBA" id="ARBA00000085"/>
    </source>
</evidence>
<evidence type="ECO:0000259" key="7">
    <source>
        <dbReference type="PROSITE" id="PS50112"/>
    </source>
</evidence>
<accession>A0A512H495</accession>
<evidence type="ECO:0000313" key="8">
    <source>
        <dbReference type="EMBL" id="GEO80289.1"/>
    </source>
</evidence>
<dbReference type="InterPro" id="IPR005467">
    <property type="entry name" value="His_kinase_dom"/>
</dbReference>
<dbReference type="EC" id="2.7.13.3" evidence="2"/>
<evidence type="ECO:0000259" key="6">
    <source>
        <dbReference type="PROSITE" id="PS50109"/>
    </source>
</evidence>
<dbReference type="PANTHER" id="PTHR43065:SF47">
    <property type="match status" value="1"/>
</dbReference>
<dbReference type="EMBL" id="BJZO01000007">
    <property type="protein sequence ID" value="GEO80289.1"/>
    <property type="molecule type" value="Genomic_DNA"/>
</dbReference>
<dbReference type="Proteomes" id="UP000321567">
    <property type="component" value="Unassembled WGS sequence"/>
</dbReference>
<dbReference type="SUPFAM" id="SSF55785">
    <property type="entry name" value="PYP-like sensor domain (PAS domain)"/>
    <property type="match status" value="2"/>
</dbReference>
<dbReference type="Gene3D" id="3.30.450.20">
    <property type="entry name" value="PAS domain"/>
    <property type="match status" value="2"/>
</dbReference>
<dbReference type="PRINTS" id="PR00344">
    <property type="entry name" value="BCTRLSENSOR"/>
</dbReference>
<dbReference type="SMART" id="SM00388">
    <property type="entry name" value="HisKA"/>
    <property type="match status" value="1"/>
</dbReference>
<dbReference type="SMART" id="SM00387">
    <property type="entry name" value="HATPase_c"/>
    <property type="match status" value="1"/>
</dbReference>
<feature type="transmembrane region" description="Helical" evidence="5">
    <location>
        <begin position="63"/>
        <end position="84"/>
    </location>
</feature>
<dbReference type="GO" id="GO:0000155">
    <property type="term" value="F:phosphorelay sensor kinase activity"/>
    <property type="evidence" value="ECO:0007669"/>
    <property type="project" value="InterPro"/>
</dbReference>
<dbReference type="PROSITE" id="PS50112">
    <property type="entry name" value="PAS"/>
    <property type="match status" value="1"/>
</dbReference>
<dbReference type="SMART" id="SM00091">
    <property type="entry name" value="PAS"/>
    <property type="match status" value="2"/>
</dbReference>
<dbReference type="Gene3D" id="1.10.287.130">
    <property type="match status" value="1"/>
</dbReference>
<evidence type="ECO:0000256" key="3">
    <source>
        <dbReference type="ARBA" id="ARBA00022553"/>
    </source>
</evidence>
<keyword evidence="5" id="KW-0472">Membrane</keyword>
<keyword evidence="5" id="KW-0812">Transmembrane</keyword>
<dbReference type="InterPro" id="IPR003594">
    <property type="entry name" value="HATPase_dom"/>
</dbReference>
<dbReference type="NCBIfam" id="TIGR00229">
    <property type="entry name" value="sensory_box"/>
    <property type="match status" value="1"/>
</dbReference>
<reference evidence="8 9" key="1">
    <citation type="submission" date="2019-07" db="EMBL/GenBank/DDBJ databases">
        <title>Whole genome shotgun sequence of Rhodospirillum oryzae NBRC 107573.</title>
        <authorList>
            <person name="Hosoyama A."/>
            <person name="Uohara A."/>
            <person name="Ohji S."/>
            <person name="Ichikawa N."/>
        </authorList>
    </citation>
    <scope>NUCLEOTIDE SEQUENCE [LARGE SCALE GENOMIC DNA]</scope>
    <source>
        <strain evidence="8 9">NBRC 107573</strain>
    </source>
</reference>
<evidence type="ECO:0000256" key="5">
    <source>
        <dbReference type="SAM" id="Phobius"/>
    </source>
</evidence>